<keyword evidence="2" id="KW-1185">Reference proteome</keyword>
<evidence type="ECO:0000313" key="2">
    <source>
        <dbReference type="Proteomes" id="UP000069912"/>
    </source>
</evidence>
<dbReference type="Proteomes" id="UP000069912">
    <property type="component" value="Chromosome"/>
</dbReference>
<dbReference type="GeneID" id="92902481"/>
<organism evidence="1 2">
    <name type="scientific">Aerococcus sanguinicola</name>
    <dbReference type="NCBI Taxonomy" id="119206"/>
    <lineage>
        <taxon>Bacteria</taxon>
        <taxon>Bacillati</taxon>
        <taxon>Bacillota</taxon>
        <taxon>Bacilli</taxon>
        <taxon>Lactobacillales</taxon>
        <taxon>Aerococcaceae</taxon>
        <taxon>Aerococcus</taxon>
    </lineage>
</organism>
<reference evidence="2" key="2">
    <citation type="submission" date="2016-01" db="EMBL/GenBank/DDBJ databases">
        <title>Six Aerococcus type strain genome sequencing and assembly using PacBio and Illumina Hiseq.</title>
        <authorList>
            <person name="Carkaci D."/>
            <person name="Dargis R."/>
            <person name="Nielsen X.C."/>
            <person name="Skovgaard O."/>
            <person name="Fuursted K."/>
            <person name="Christensen J.J."/>
        </authorList>
    </citation>
    <scope>NUCLEOTIDE SEQUENCE [LARGE SCALE GENOMIC DNA]</scope>
    <source>
        <strain evidence="2">CCUG43001</strain>
    </source>
</reference>
<protein>
    <recommendedName>
        <fullName evidence="3">Flagellar assembly protein T C-terminal domain-containing protein</fullName>
    </recommendedName>
</protein>
<evidence type="ECO:0000313" key="1">
    <source>
        <dbReference type="EMBL" id="AMB93289.1"/>
    </source>
</evidence>
<proteinExistence type="predicted"/>
<accession>A0A0X8F9V7</accession>
<dbReference type="AlphaFoldDB" id="A0A0X8F9V7"/>
<evidence type="ECO:0008006" key="3">
    <source>
        <dbReference type="Google" id="ProtNLM"/>
    </source>
</evidence>
<gene>
    <name evidence="1" type="ORF">AWM72_00135</name>
</gene>
<dbReference type="EMBL" id="CP014160">
    <property type="protein sequence ID" value="AMB93289.1"/>
    <property type="molecule type" value="Genomic_DNA"/>
</dbReference>
<sequence length="131" mass="14913">MDIKVAAFPDETKVISNVGKRKIPDLKVGDKVEVYEPQIKIKDPDTDETIDCYGSTKEKLVITNLYDNYFVARKKKVTTDSPFNFNAITPLLGTVTTSYEPIKIDQTDTLVPSPESEYIKIGDHMRIYYDD</sequence>
<name>A0A0X8F9V7_9LACT</name>
<dbReference type="RefSeq" id="WP_067971426.1">
    <property type="nucleotide sequence ID" value="NZ_CAJHKM010000003.1"/>
</dbReference>
<reference evidence="1 2" key="1">
    <citation type="journal article" date="2016" name="Genome Announc.">
        <title>Complete Genome Sequences of Aerococcus christensenii CCUG 28831T, Aerococcus sanguinicola CCUG 43001T, Aerococcus urinae CCUG 36881T, Aerococcus urinaeequi CCUG 28094T, Aerococcus urinaehominis CCUG 42038 BT, and Aerococcus viridans CCUG 4311T.</title>
        <authorList>
            <person name="Carkaci D."/>
            <person name="Dargis R."/>
            <person name="Nielsen X.C."/>
            <person name="Skovgaard O."/>
            <person name="Fuursted K."/>
            <person name="Christensen J.J."/>
        </authorList>
    </citation>
    <scope>NUCLEOTIDE SEQUENCE [LARGE SCALE GENOMIC DNA]</scope>
    <source>
        <strain evidence="1 2">CCUG43001</strain>
    </source>
</reference>
<dbReference type="KEGG" id="asan:AWM72_00135"/>